<feature type="transmembrane region" description="Helical" evidence="1">
    <location>
        <begin position="114"/>
        <end position="134"/>
    </location>
</feature>
<protein>
    <submittedName>
        <fullName evidence="2">Uncharacterized protein</fullName>
    </submittedName>
</protein>
<sequence length="215" mass="24976">MNKDFGRYFRRKHVDSNATIEYFLVNNGVAHLAYRSEGIHDVISPHCVEGYEYLADELAGYLEFVEPIIPENMPVVLEITGHEFSDEEQRSIEKAVLNHFLIKTVAVQRYRGSLFWRIGWFAIFLAVFSFVMFYQGGLTGSIGREFMYVFFYFLGDRLIDYLTLGQREVKKRKTKLSQIATMKVVFTKELLGDLTDEQARKVRRDVISNATSENL</sequence>
<evidence type="ECO:0000313" key="2">
    <source>
        <dbReference type="EMBL" id="MBD3109977.1"/>
    </source>
</evidence>
<dbReference type="Proteomes" id="UP000602076">
    <property type="component" value="Unassembled WGS sequence"/>
</dbReference>
<dbReference type="EMBL" id="JACXSI010000050">
    <property type="protein sequence ID" value="MBD3109977.1"/>
    <property type="molecule type" value="Genomic_DNA"/>
</dbReference>
<accession>A0A927D0F7</accession>
<keyword evidence="1" id="KW-1133">Transmembrane helix</keyword>
<evidence type="ECO:0000256" key="1">
    <source>
        <dbReference type="SAM" id="Phobius"/>
    </source>
</evidence>
<proteinExistence type="predicted"/>
<evidence type="ECO:0000313" key="3">
    <source>
        <dbReference type="Proteomes" id="UP000602076"/>
    </source>
</evidence>
<reference evidence="2" key="1">
    <citation type="submission" date="2020-09" db="EMBL/GenBank/DDBJ databases">
        <title>Bacillus faecalis sp. nov., a moderately halophilic bacterium isolated from cow faeces.</title>
        <authorList>
            <person name="Jiang L."/>
            <person name="Lee J."/>
        </authorList>
    </citation>
    <scope>NUCLEOTIDE SEQUENCE</scope>
    <source>
        <strain evidence="2">AGMB 02131</strain>
    </source>
</reference>
<comment type="caution">
    <text evidence="2">The sequence shown here is derived from an EMBL/GenBank/DDBJ whole genome shotgun (WGS) entry which is preliminary data.</text>
</comment>
<name>A0A927D0F7_9BACI</name>
<keyword evidence="1" id="KW-0472">Membrane</keyword>
<keyword evidence="1" id="KW-0812">Transmembrane</keyword>
<keyword evidence="3" id="KW-1185">Reference proteome</keyword>
<dbReference type="AlphaFoldDB" id="A0A927D0F7"/>
<gene>
    <name evidence="2" type="ORF">IEO70_16680</name>
</gene>
<organism evidence="2 3">
    <name type="scientific">Peribacillus faecalis</name>
    <dbReference type="NCBI Taxonomy" id="2772559"/>
    <lineage>
        <taxon>Bacteria</taxon>
        <taxon>Bacillati</taxon>
        <taxon>Bacillota</taxon>
        <taxon>Bacilli</taxon>
        <taxon>Bacillales</taxon>
        <taxon>Bacillaceae</taxon>
        <taxon>Peribacillus</taxon>
    </lineage>
</organism>
<dbReference type="RefSeq" id="WP_190999513.1">
    <property type="nucleotide sequence ID" value="NZ_JACXSI010000050.1"/>
</dbReference>
<feature type="transmembrane region" description="Helical" evidence="1">
    <location>
        <begin position="146"/>
        <end position="164"/>
    </location>
</feature>